<accession>A0A5B7GQF7</accession>
<gene>
    <name evidence="1" type="ORF">E2C01_053486</name>
</gene>
<protein>
    <submittedName>
        <fullName evidence="1">Uncharacterized protein</fullName>
    </submittedName>
</protein>
<dbReference type="EMBL" id="VSRR010016587">
    <property type="protein sequence ID" value="MPC59467.1"/>
    <property type="molecule type" value="Genomic_DNA"/>
</dbReference>
<evidence type="ECO:0000313" key="2">
    <source>
        <dbReference type="Proteomes" id="UP000324222"/>
    </source>
</evidence>
<dbReference type="Proteomes" id="UP000324222">
    <property type="component" value="Unassembled WGS sequence"/>
</dbReference>
<name>A0A5B7GQF7_PORTR</name>
<keyword evidence="2" id="KW-1185">Reference proteome</keyword>
<proteinExistence type="predicted"/>
<organism evidence="1 2">
    <name type="scientific">Portunus trituberculatus</name>
    <name type="common">Swimming crab</name>
    <name type="synonym">Neptunus trituberculatus</name>
    <dbReference type="NCBI Taxonomy" id="210409"/>
    <lineage>
        <taxon>Eukaryota</taxon>
        <taxon>Metazoa</taxon>
        <taxon>Ecdysozoa</taxon>
        <taxon>Arthropoda</taxon>
        <taxon>Crustacea</taxon>
        <taxon>Multicrustacea</taxon>
        <taxon>Malacostraca</taxon>
        <taxon>Eumalacostraca</taxon>
        <taxon>Eucarida</taxon>
        <taxon>Decapoda</taxon>
        <taxon>Pleocyemata</taxon>
        <taxon>Brachyura</taxon>
        <taxon>Eubrachyura</taxon>
        <taxon>Portunoidea</taxon>
        <taxon>Portunidae</taxon>
        <taxon>Portuninae</taxon>
        <taxon>Portunus</taxon>
    </lineage>
</organism>
<comment type="caution">
    <text evidence="1">The sequence shown here is derived from an EMBL/GenBank/DDBJ whole genome shotgun (WGS) entry which is preliminary data.</text>
</comment>
<dbReference type="AlphaFoldDB" id="A0A5B7GQF7"/>
<sequence length="84" mass="9780">MLTKRVRNASIHARHYYICFAFHTQRWVSVTETVIISGEICIIYPLFPPTGGGKTPDVPQLWGLMRTDWKNRTIYIYEIVVGRP</sequence>
<reference evidence="1 2" key="1">
    <citation type="submission" date="2019-05" db="EMBL/GenBank/DDBJ databases">
        <title>Another draft genome of Portunus trituberculatus and its Hox gene families provides insights of decapod evolution.</title>
        <authorList>
            <person name="Jeong J.-H."/>
            <person name="Song I."/>
            <person name="Kim S."/>
            <person name="Choi T."/>
            <person name="Kim D."/>
            <person name="Ryu S."/>
            <person name="Kim W."/>
        </authorList>
    </citation>
    <scope>NUCLEOTIDE SEQUENCE [LARGE SCALE GENOMIC DNA]</scope>
    <source>
        <tissue evidence="1">Muscle</tissue>
    </source>
</reference>
<evidence type="ECO:0000313" key="1">
    <source>
        <dbReference type="EMBL" id="MPC59467.1"/>
    </source>
</evidence>